<proteinExistence type="predicted"/>
<protein>
    <submittedName>
        <fullName evidence="1">Uncharacterized protein</fullName>
    </submittedName>
</protein>
<evidence type="ECO:0000313" key="2">
    <source>
        <dbReference type="Proteomes" id="UP001234297"/>
    </source>
</evidence>
<accession>A0ACC2LIY1</accession>
<reference evidence="1 2" key="1">
    <citation type="journal article" date="2022" name="Hortic Res">
        <title>A haplotype resolved chromosomal level avocado genome allows analysis of novel avocado genes.</title>
        <authorList>
            <person name="Nath O."/>
            <person name="Fletcher S.J."/>
            <person name="Hayward A."/>
            <person name="Shaw L.M."/>
            <person name="Masouleh A.K."/>
            <person name="Furtado A."/>
            <person name="Henry R.J."/>
            <person name="Mitter N."/>
        </authorList>
    </citation>
    <scope>NUCLEOTIDE SEQUENCE [LARGE SCALE GENOMIC DNA]</scope>
    <source>
        <strain evidence="2">cv. Hass</strain>
    </source>
</reference>
<sequence>MTSFEEHPLDFIKGQKRLIPKYADRTLDALELIDDYYLNLLDWSIGNILAITLGNTVYLWNASNGSSLELLTMDEENEPITSVSWAPGGQHIAVGLNSSIVDLLDTTANQKIFLSSLFLQ</sequence>
<gene>
    <name evidence="1" type="ORF">MRB53_026474</name>
</gene>
<name>A0ACC2LIY1_PERAE</name>
<comment type="caution">
    <text evidence="1">The sequence shown here is derived from an EMBL/GenBank/DDBJ whole genome shotgun (WGS) entry which is preliminary data.</text>
</comment>
<dbReference type="EMBL" id="CM056816">
    <property type="protein sequence ID" value="KAJ8633138.1"/>
    <property type="molecule type" value="Genomic_DNA"/>
</dbReference>
<organism evidence="1 2">
    <name type="scientific">Persea americana</name>
    <name type="common">Avocado</name>
    <dbReference type="NCBI Taxonomy" id="3435"/>
    <lineage>
        <taxon>Eukaryota</taxon>
        <taxon>Viridiplantae</taxon>
        <taxon>Streptophyta</taxon>
        <taxon>Embryophyta</taxon>
        <taxon>Tracheophyta</taxon>
        <taxon>Spermatophyta</taxon>
        <taxon>Magnoliopsida</taxon>
        <taxon>Magnoliidae</taxon>
        <taxon>Laurales</taxon>
        <taxon>Lauraceae</taxon>
        <taxon>Persea</taxon>
    </lineage>
</organism>
<keyword evidence="2" id="KW-1185">Reference proteome</keyword>
<dbReference type="Proteomes" id="UP001234297">
    <property type="component" value="Chromosome 8"/>
</dbReference>
<evidence type="ECO:0000313" key="1">
    <source>
        <dbReference type="EMBL" id="KAJ8633138.1"/>
    </source>
</evidence>